<protein>
    <submittedName>
        <fullName evidence="5">Lsr2 family protein</fullName>
    </submittedName>
</protein>
<proteinExistence type="predicted"/>
<dbReference type="Gene3D" id="4.10.320.10">
    <property type="entry name" value="E3-binding domain"/>
    <property type="match status" value="1"/>
</dbReference>
<name>A0ABP9RMQ5_9ACTN</name>
<feature type="region of interest" description="Disordered" evidence="2">
    <location>
        <begin position="64"/>
        <end position="83"/>
    </location>
</feature>
<dbReference type="Pfam" id="PF23359">
    <property type="entry name" value="Lsr2_DNA-bd"/>
    <property type="match status" value="1"/>
</dbReference>
<dbReference type="Pfam" id="PF11774">
    <property type="entry name" value="Lsr2"/>
    <property type="match status" value="1"/>
</dbReference>
<dbReference type="InterPro" id="IPR036625">
    <property type="entry name" value="E3-bd_dom_sf"/>
</dbReference>
<evidence type="ECO:0000313" key="6">
    <source>
        <dbReference type="Proteomes" id="UP001501570"/>
    </source>
</evidence>
<dbReference type="InterPro" id="IPR024412">
    <property type="entry name" value="Lsr2_dim_dom"/>
</dbReference>
<feature type="domain" description="Lsr2 dimerization" evidence="3">
    <location>
        <begin position="1"/>
        <end position="58"/>
    </location>
</feature>
<feature type="domain" description="Lsr2 DNA-binding" evidence="4">
    <location>
        <begin position="76"/>
        <end position="110"/>
    </location>
</feature>
<dbReference type="EMBL" id="BAABJQ010000003">
    <property type="protein sequence ID" value="GAA5180750.1"/>
    <property type="molecule type" value="Genomic_DNA"/>
</dbReference>
<evidence type="ECO:0000259" key="3">
    <source>
        <dbReference type="Pfam" id="PF11774"/>
    </source>
</evidence>
<reference evidence="6" key="1">
    <citation type="journal article" date="2019" name="Int. J. Syst. Evol. Microbiol.">
        <title>The Global Catalogue of Microorganisms (GCM) 10K type strain sequencing project: providing services to taxonomists for standard genome sequencing and annotation.</title>
        <authorList>
            <consortium name="The Broad Institute Genomics Platform"/>
            <consortium name="The Broad Institute Genome Sequencing Center for Infectious Disease"/>
            <person name="Wu L."/>
            <person name="Ma J."/>
        </authorList>
    </citation>
    <scope>NUCLEOTIDE SEQUENCE [LARGE SCALE GENOMIC DNA]</scope>
    <source>
        <strain evidence="6">JCM 18304</strain>
    </source>
</reference>
<sequence>MARKVQVHLLDDIDGAQADETLKFALDGTNYEIDLSTRHADKLRKSLEKYVQSARRVGRGQVGAAGRLKATAPARSDRVQNQAIRDWARRKGMDLSERGRIPRAVVEQYEVEAGR</sequence>
<evidence type="ECO:0000256" key="1">
    <source>
        <dbReference type="ARBA" id="ARBA00023125"/>
    </source>
</evidence>
<keyword evidence="6" id="KW-1185">Reference proteome</keyword>
<keyword evidence="1" id="KW-0238">DNA-binding</keyword>
<gene>
    <name evidence="5" type="ORF">GCM10023322_13760</name>
</gene>
<evidence type="ECO:0000259" key="4">
    <source>
        <dbReference type="Pfam" id="PF23359"/>
    </source>
</evidence>
<dbReference type="Proteomes" id="UP001501570">
    <property type="component" value="Unassembled WGS sequence"/>
</dbReference>
<evidence type="ECO:0000313" key="5">
    <source>
        <dbReference type="EMBL" id="GAA5180750.1"/>
    </source>
</evidence>
<dbReference type="Gene3D" id="3.30.60.230">
    <property type="entry name" value="Lsr2, dimerization domain"/>
    <property type="match status" value="1"/>
</dbReference>
<evidence type="ECO:0000256" key="2">
    <source>
        <dbReference type="SAM" id="MobiDB-lite"/>
    </source>
</evidence>
<dbReference type="InterPro" id="IPR055370">
    <property type="entry name" value="Lsr2_DNA-bd"/>
</dbReference>
<dbReference type="InterPro" id="IPR042261">
    <property type="entry name" value="Lsr2-like_dimerization"/>
</dbReference>
<comment type="caution">
    <text evidence="5">The sequence shown here is derived from an EMBL/GenBank/DDBJ whole genome shotgun (WGS) entry which is preliminary data.</text>
</comment>
<organism evidence="5 6">
    <name type="scientific">Rugosimonospora acidiphila</name>
    <dbReference type="NCBI Taxonomy" id="556531"/>
    <lineage>
        <taxon>Bacteria</taxon>
        <taxon>Bacillati</taxon>
        <taxon>Actinomycetota</taxon>
        <taxon>Actinomycetes</taxon>
        <taxon>Micromonosporales</taxon>
        <taxon>Micromonosporaceae</taxon>
        <taxon>Rugosimonospora</taxon>
    </lineage>
</organism>
<accession>A0ABP9RMQ5</accession>